<sequence length="219" mass="25918">MHKTKSFTVQQGNEYINVIEFYKLKKDGTPCQNPFKRVGASPSGVRMKYCNKCGTWRTFIYGFRMNKANKDGKNATCRPCERKYFAAYDKTQEGQERFVRRREREERIHTAPSKYRDRIVKHFGNRCPITGSRDWTFDHVVPLAWDVKIVEYGNIIPMSTKLNKIKKDKNLFDFVENDLTELERTRFNLVVLPFLAAENHMSIDRYKEYINTTYQAAKK</sequence>
<name>A0A2A8BYG3_9BACI</name>
<comment type="caution">
    <text evidence="1">The sequence shown here is derived from an EMBL/GenBank/DDBJ whole genome shotgun (WGS) entry which is preliminary data.</text>
</comment>
<dbReference type="Proteomes" id="UP000219775">
    <property type="component" value="Unassembled WGS sequence"/>
</dbReference>
<proteinExistence type="predicted"/>
<evidence type="ECO:0000313" key="1">
    <source>
        <dbReference type="EMBL" id="PEM65322.1"/>
    </source>
</evidence>
<protein>
    <submittedName>
        <fullName evidence="1">Uncharacterized protein</fullName>
    </submittedName>
</protein>
<dbReference type="EMBL" id="NUDP01000117">
    <property type="protein sequence ID" value="PEM65322.1"/>
    <property type="molecule type" value="Genomic_DNA"/>
</dbReference>
<reference evidence="1 2" key="1">
    <citation type="submission" date="2017-09" db="EMBL/GenBank/DDBJ databases">
        <title>Large-scale bioinformatics analysis of Bacillus genomes uncovers conserved roles of natural products in bacterial physiology.</title>
        <authorList>
            <consortium name="Agbiome Team Llc"/>
            <person name="Bleich R.M."/>
            <person name="Grubbs K.J."/>
            <person name="Santa Maria K.C."/>
            <person name="Allen S.E."/>
            <person name="Farag S."/>
            <person name="Shank E.A."/>
            <person name="Bowers A."/>
        </authorList>
    </citation>
    <scope>NUCLEOTIDE SEQUENCE [LARGE SCALE GENOMIC DNA]</scope>
    <source>
        <strain evidence="1 2">AFS009893</strain>
    </source>
</reference>
<evidence type="ECO:0000313" key="2">
    <source>
        <dbReference type="Proteomes" id="UP000219775"/>
    </source>
</evidence>
<organism evidence="1 2">
    <name type="scientific">Bacillus pseudomycoides</name>
    <dbReference type="NCBI Taxonomy" id="64104"/>
    <lineage>
        <taxon>Bacteria</taxon>
        <taxon>Bacillati</taxon>
        <taxon>Bacillota</taxon>
        <taxon>Bacilli</taxon>
        <taxon>Bacillales</taxon>
        <taxon>Bacillaceae</taxon>
        <taxon>Bacillus</taxon>
        <taxon>Bacillus cereus group</taxon>
    </lineage>
</organism>
<gene>
    <name evidence="1" type="ORF">CN613_25600</name>
</gene>
<dbReference type="Gene3D" id="1.10.30.50">
    <property type="match status" value="1"/>
</dbReference>
<dbReference type="AlphaFoldDB" id="A0A2A8BYG3"/>
<accession>A0A2A8BYG3</accession>
<dbReference type="RefSeq" id="WP_098129089.1">
    <property type="nucleotide sequence ID" value="NZ_NUDP01000117.1"/>
</dbReference>